<sequence>MGTGWAEKMARKTYKERVKQINFIQGYEYVGEIMPFVHFYKFLAKRQTTQLSNKFDQLQLYIPDTIVYNDAQEPYWLYSTYEGYVQRATKFDERDVIKKLGNPLRIDEVVAVVKSQDYDEKTGKPYGNKIELLSTRYLTEKAISLNGQQSNDVTVIQKFVRSKGPYAFICRAVWRRHKPAYTWVITNKVRFKDQEQCPQFQDRYVTKVNNTLHCSFVKAKGDKNYDQIVQNAQKIAMFVERNTNLKMSELAADFIKDPAGIWWLVGIKAFKLEESYAKPVFKAFMPSHDLMPSDDEEQVENKNRKLQEKATEYVKLRICRFCQIGYPVEELNYNLTLKMILKTERLLMNLGYFYEWLNHGDESMYEDISLYKPFSACVNCYAIFKEVDELQQVQIQLSRALGIPVRVDKENNVIFSDASKKQASSGDLLVAMFKQQNESKNIVEKTKSSIAQKLSNTLLSGMSNPASHRKLSVTASENDDQEAKALPTKQLNRFKIFLIFYDLHQIPPEFYDKYPYLYLEYELMRYKGKIKIKPNNYDRQNEQVGINKKIKIKLSGGKNDIKELGTASFSLKDFKNELVTRKGFNVPLLGQDVFIKAIACIDMTPHQVNVTRIKLEYYNGIYVPNEDYFASDFLLDEWMPLIPKNDNPGRQSTLDSPRNSPRNMRSLSSDNLVFNRLSIVKRDFSIRDEQQSPLPRHSQSQSVSMMQTPQQTSNLRERFHIKPFFNIKENDSNIVRKIQRPLTSKPRIDSERQSIQQSQNIHARSLSSNQKADQQYSQNRLTQVMKWKKQEVDSIIDNQKQIKKLKKSSTVVNLKQIQKQKRQIIDQVRLQNQFSENETLPPIETRAGLQNDFSVQNQQLYMTKQYDGMSRGSLMTGDTQIQTHRYPKIQSERHSVSSQQTNIQTYQINIVIDNAYMGDQNFQSNDWQVYYKLFNSLIFQKLMKSQKQGTSQINFGGATKEILLDGNLQQIETLIRENHYLLLILQNQHEKGTTFDCKIDLRGLLVRDLGFDNEFGSKIDGVYELTKKTRSVNLNKDLNEVNESQDQVQFLKAKVILKQSRTNIHDFSRMSDKTRLEIRQINSSQQQNSKINIVSTK</sequence>
<feature type="region of interest" description="Disordered" evidence="1">
    <location>
        <begin position="463"/>
        <end position="484"/>
    </location>
</feature>
<dbReference type="EMBL" id="CCKQ01012629">
    <property type="protein sequence ID" value="CDW84247.1"/>
    <property type="molecule type" value="Genomic_DNA"/>
</dbReference>
<feature type="compositionally biased region" description="Polar residues" evidence="1">
    <location>
        <begin position="691"/>
        <end position="712"/>
    </location>
</feature>
<feature type="compositionally biased region" description="Polar residues" evidence="1">
    <location>
        <begin position="753"/>
        <end position="777"/>
    </location>
</feature>
<evidence type="ECO:0000256" key="1">
    <source>
        <dbReference type="SAM" id="MobiDB-lite"/>
    </source>
</evidence>
<feature type="region of interest" description="Disordered" evidence="1">
    <location>
        <begin position="645"/>
        <end position="667"/>
    </location>
</feature>
<proteinExistence type="predicted"/>
<evidence type="ECO:0000313" key="2">
    <source>
        <dbReference type="EMBL" id="CDW84247.1"/>
    </source>
</evidence>
<reference evidence="2 3" key="1">
    <citation type="submission" date="2014-06" db="EMBL/GenBank/DDBJ databases">
        <authorList>
            <person name="Swart Estienne"/>
        </authorList>
    </citation>
    <scope>NUCLEOTIDE SEQUENCE [LARGE SCALE GENOMIC DNA]</scope>
    <source>
        <strain evidence="2 3">130c</strain>
    </source>
</reference>
<dbReference type="OrthoDB" id="65154at2759"/>
<dbReference type="Proteomes" id="UP000039865">
    <property type="component" value="Unassembled WGS sequence"/>
</dbReference>
<protein>
    <submittedName>
        <fullName evidence="2">Uncharacterized protein</fullName>
    </submittedName>
</protein>
<accession>A0A078ASQ9</accession>
<feature type="region of interest" description="Disordered" evidence="1">
    <location>
        <begin position="686"/>
        <end position="712"/>
    </location>
</feature>
<dbReference type="InParanoid" id="A0A078ASQ9"/>
<evidence type="ECO:0000313" key="3">
    <source>
        <dbReference type="Proteomes" id="UP000039865"/>
    </source>
</evidence>
<feature type="region of interest" description="Disordered" evidence="1">
    <location>
        <begin position="740"/>
        <end position="777"/>
    </location>
</feature>
<dbReference type="AlphaFoldDB" id="A0A078ASQ9"/>
<feature type="compositionally biased region" description="Polar residues" evidence="1">
    <location>
        <begin position="648"/>
        <end position="667"/>
    </location>
</feature>
<gene>
    <name evidence="2" type="primary">Contig5414.g252</name>
    <name evidence="2" type="ORF">STYLEM_13304</name>
</gene>
<name>A0A078ASQ9_STYLE</name>
<organism evidence="2 3">
    <name type="scientific">Stylonychia lemnae</name>
    <name type="common">Ciliate</name>
    <dbReference type="NCBI Taxonomy" id="5949"/>
    <lineage>
        <taxon>Eukaryota</taxon>
        <taxon>Sar</taxon>
        <taxon>Alveolata</taxon>
        <taxon>Ciliophora</taxon>
        <taxon>Intramacronucleata</taxon>
        <taxon>Spirotrichea</taxon>
        <taxon>Stichotrichia</taxon>
        <taxon>Sporadotrichida</taxon>
        <taxon>Oxytrichidae</taxon>
        <taxon>Stylonychinae</taxon>
        <taxon>Stylonychia</taxon>
    </lineage>
</organism>
<keyword evidence="3" id="KW-1185">Reference proteome</keyword>